<reference evidence="3 4" key="2">
    <citation type="journal article" date="2011" name="Stand. Genomic Sci.">
        <title>Complete genome sequence of Isosphaera pallida type strain (IS1B).</title>
        <authorList>
            <consortium name="US DOE Joint Genome Institute (JGI-PGF)"/>
            <person name="Goker M."/>
            <person name="Cleland D."/>
            <person name="Saunders E."/>
            <person name="Lapidus A."/>
            <person name="Nolan M."/>
            <person name="Lucas S."/>
            <person name="Hammon N."/>
            <person name="Deshpande S."/>
            <person name="Cheng J.F."/>
            <person name="Tapia R."/>
            <person name="Han C."/>
            <person name="Goodwin L."/>
            <person name="Pitluck S."/>
            <person name="Liolios K."/>
            <person name="Pagani I."/>
            <person name="Ivanova N."/>
            <person name="Mavromatis K."/>
            <person name="Pati A."/>
            <person name="Chen A."/>
            <person name="Palaniappan K."/>
            <person name="Land M."/>
            <person name="Hauser L."/>
            <person name="Chang Y.J."/>
            <person name="Jeffries C.D."/>
            <person name="Detter J.C."/>
            <person name="Beck B."/>
            <person name="Woyke T."/>
            <person name="Bristow J."/>
            <person name="Eisen J.A."/>
            <person name="Markowitz V."/>
            <person name="Hugenholtz P."/>
            <person name="Kyrpides N.C."/>
            <person name="Klenk H.P."/>
        </authorList>
    </citation>
    <scope>NUCLEOTIDE SEQUENCE [LARGE SCALE GENOMIC DNA]</scope>
    <source>
        <strain evidence="4">ATCC 43644 / DSM 9630 / IS1B</strain>
    </source>
</reference>
<accession>E8R262</accession>
<sequence>MLRQPELVDYLVILVILGIAVISSVIHRYLTFVKPTKMGSPSVPANSDPPADVSGGEASPSLETSASPSDCASASSQSQPRG</sequence>
<protein>
    <submittedName>
        <fullName evidence="3">Uncharacterized protein</fullName>
    </submittedName>
</protein>
<gene>
    <name evidence="3" type="ordered locus">Isop_2927</name>
</gene>
<keyword evidence="2" id="KW-1133">Transmembrane helix</keyword>
<evidence type="ECO:0000313" key="3">
    <source>
        <dbReference type="EMBL" id="ADV63492.1"/>
    </source>
</evidence>
<dbReference type="HOGENOM" id="CLU_2553704_0_0_0"/>
<feature type="transmembrane region" description="Helical" evidence="2">
    <location>
        <begin position="7"/>
        <end position="30"/>
    </location>
</feature>
<dbReference type="InParanoid" id="E8R262"/>
<organism evidence="3 4">
    <name type="scientific">Isosphaera pallida (strain ATCC 43644 / DSM 9630 / IS1B)</name>
    <dbReference type="NCBI Taxonomy" id="575540"/>
    <lineage>
        <taxon>Bacteria</taxon>
        <taxon>Pseudomonadati</taxon>
        <taxon>Planctomycetota</taxon>
        <taxon>Planctomycetia</taxon>
        <taxon>Isosphaerales</taxon>
        <taxon>Isosphaeraceae</taxon>
        <taxon>Isosphaera</taxon>
    </lineage>
</organism>
<proteinExistence type="predicted"/>
<dbReference type="Proteomes" id="UP000008631">
    <property type="component" value="Chromosome"/>
</dbReference>
<feature type="compositionally biased region" description="Low complexity" evidence="1">
    <location>
        <begin position="65"/>
        <end position="82"/>
    </location>
</feature>
<feature type="region of interest" description="Disordered" evidence="1">
    <location>
        <begin position="36"/>
        <end position="82"/>
    </location>
</feature>
<dbReference type="EMBL" id="CP002353">
    <property type="protein sequence ID" value="ADV63492.1"/>
    <property type="molecule type" value="Genomic_DNA"/>
</dbReference>
<keyword evidence="4" id="KW-1185">Reference proteome</keyword>
<dbReference type="AlphaFoldDB" id="E8R262"/>
<keyword evidence="2" id="KW-0472">Membrane</keyword>
<dbReference type="KEGG" id="ipa:Isop_2927"/>
<name>E8R262_ISOPI</name>
<evidence type="ECO:0000313" key="4">
    <source>
        <dbReference type="Proteomes" id="UP000008631"/>
    </source>
</evidence>
<dbReference type="RefSeq" id="WP_013565780.1">
    <property type="nucleotide sequence ID" value="NC_014962.1"/>
</dbReference>
<evidence type="ECO:0000256" key="1">
    <source>
        <dbReference type="SAM" id="MobiDB-lite"/>
    </source>
</evidence>
<evidence type="ECO:0000256" key="2">
    <source>
        <dbReference type="SAM" id="Phobius"/>
    </source>
</evidence>
<reference key="1">
    <citation type="submission" date="2010-11" db="EMBL/GenBank/DDBJ databases">
        <title>The complete sequence of chromosome of Isophaera pallida ATCC 43644.</title>
        <authorList>
            <consortium name="US DOE Joint Genome Institute (JGI-PGF)"/>
            <person name="Lucas S."/>
            <person name="Copeland A."/>
            <person name="Lapidus A."/>
            <person name="Bruce D."/>
            <person name="Goodwin L."/>
            <person name="Pitluck S."/>
            <person name="Kyrpides N."/>
            <person name="Mavromatis K."/>
            <person name="Pagani I."/>
            <person name="Ivanova N."/>
            <person name="Saunders E."/>
            <person name="Brettin T."/>
            <person name="Detter J.C."/>
            <person name="Han C."/>
            <person name="Tapia R."/>
            <person name="Land M."/>
            <person name="Hauser L."/>
            <person name="Markowitz V."/>
            <person name="Cheng J.-F."/>
            <person name="Hugenholtz P."/>
            <person name="Woyke T."/>
            <person name="Wu D."/>
            <person name="Eisen J.A."/>
        </authorList>
    </citation>
    <scope>NUCLEOTIDE SEQUENCE</scope>
    <source>
        <strain>ATCC 43644</strain>
    </source>
</reference>
<keyword evidence="2" id="KW-0812">Transmembrane</keyword>